<accession>A0A653U5R5</accession>
<dbReference type="Proteomes" id="UP000433089">
    <property type="component" value="Unassembled WGS sequence"/>
</dbReference>
<protein>
    <submittedName>
        <fullName evidence="1">Uncharacterized protein</fullName>
    </submittedName>
</protein>
<gene>
    <name evidence="1" type="ORF">BACI348_41712</name>
</gene>
<name>A0A653U5R5_BACAB</name>
<sequence length="24" mass="2814">MFHVYSFLTKLGQILFTWIIAEVG</sequence>
<evidence type="ECO:0000313" key="1">
    <source>
        <dbReference type="EMBL" id="VXB84918.1"/>
    </source>
</evidence>
<reference evidence="1 2" key="1">
    <citation type="submission" date="2019-10" db="EMBL/GenBank/DDBJ databases">
        <authorList>
            <person name="Karimi E."/>
        </authorList>
    </citation>
    <scope>NUCLEOTIDE SEQUENCE [LARGE SCALE GENOMIC DNA]</scope>
    <source>
        <strain evidence="1">Bacillus sp. 348</strain>
    </source>
</reference>
<organism evidence="1 2">
    <name type="scientific">Bacillus altitudinis</name>
    <dbReference type="NCBI Taxonomy" id="293387"/>
    <lineage>
        <taxon>Bacteria</taxon>
        <taxon>Bacillati</taxon>
        <taxon>Bacillota</taxon>
        <taxon>Bacilli</taxon>
        <taxon>Bacillales</taxon>
        <taxon>Bacillaceae</taxon>
        <taxon>Bacillus</taxon>
    </lineage>
</organism>
<dbReference type="EMBL" id="CABWLH010000009">
    <property type="protein sequence ID" value="VXB84918.1"/>
    <property type="molecule type" value="Genomic_DNA"/>
</dbReference>
<dbReference type="AlphaFoldDB" id="A0A653U5R5"/>
<proteinExistence type="predicted"/>
<evidence type="ECO:0000313" key="2">
    <source>
        <dbReference type="Proteomes" id="UP000433089"/>
    </source>
</evidence>